<accession>A0AA96UZC9</accession>
<evidence type="ECO:0000313" key="7">
    <source>
        <dbReference type="EMBL" id="WNY23484.1"/>
    </source>
</evidence>
<evidence type="ECO:0000256" key="5">
    <source>
        <dbReference type="ARBA" id="ARBA00023134"/>
    </source>
</evidence>
<keyword evidence="5 6" id="KW-0342">GTP-binding</keyword>
<dbReference type="Pfam" id="PF04019">
    <property type="entry name" value="DUF359"/>
    <property type="match status" value="1"/>
</dbReference>
<dbReference type="PIRSF" id="PIRSF006533">
    <property type="entry name" value="UCP006533"/>
    <property type="match status" value="1"/>
</dbReference>
<dbReference type="GeneID" id="85195314"/>
<dbReference type="GO" id="GO:0005525">
    <property type="term" value="F:GTP binding"/>
    <property type="evidence" value="ECO:0007669"/>
    <property type="project" value="UniProtKB-UniRule"/>
</dbReference>
<dbReference type="PANTHER" id="PTHR40732:SF1">
    <property type="entry name" value="GTP-DEPENDENT DEPHOSPHO-COA KINASE"/>
    <property type="match status" value="1"/>
</dbReference>
<evidence type="ECO:0000256" key="1">
    <source>
        <dbReference type="ARBA" id="ARBA00022679"/>
    </source>
</evidence>
<feature type="binding site" evidence="6">
    <location>
        <position position="150"/>
    </location>
    <ligand>
        <name>GTP</name>
        <dbReference type="ChEBI" id="CHEBI:37565"/>
    </ligand>
</feature>
<comment type="catalytic activity">
    <reaction evidence="6">
        <text>3'-dephospho-CoA + GTP = GDP + CoA + H(+)</text>
        <dbReference type="Rhea" id="RHEA:61156"/>
        <dbReference type="ChEBI" id="CHEBI:15378"/>
        <dbReference type="ChEBI" id="CHEBI:37565"/>
        <dbReference type="ChEBI" id="CHEBI:57287"/>
        <dbReference type="ChEBI" id="CHEBI:57328"/>
        <dbReference type="ChEBI" id="CHEBI:58189"/>
        <dbReference type="EC" id="2.7.1.237"/>
    </reaction>
</comment>
<dbReference type="PANTHER" id="PTHR40732">
    <property type="entry name" value="UPF0218 PROTEIN TK1697"/>
    <property type="match status" value="1"/>
</dbReference>
<dbReference type="Proteomes" id="UP001302978">
    <property type="component" value="Chromosome"/>
</dbReference>
<protein>
    <recommendedName>
        <fullName evidence="6">GTP-dependent dephospho-CoA kinase</fullName>
        <ecNumber evidence="6">2.7.1.237</ecNumber>
    </recommendedName>
    <alternativeName>
        <fullName evidence="6">Dephospho-coenzyme A kinase</fullName>
        <shortName evidence="6">DPCK</shortName>
    </alternativeName>
</protein>
<feature type="binding site" evidence="6">
    <location>
        <position position="67"/>
    </location>
    <ligand>
        <name>GTP</name>
        <dbReference type="ChEBI" id="CHEBI:37565"/>
    </ligand>
</feature>
<keyword evidence="2 6" id="KW-0547">Nucleotide-binding</keyword>
<keyword evidence="4 6" id="KW-0173">Coenzyme A biosynthesis</keyword>
<feature type="binding site" evidence="6">
    <location>
        <position position="49"/>
    </location>
    <ligand>
        <name>GTP</name>
        <dbReference type="ChEBI" id="CHEBI:37565"/>
    </ligand>
</feature>
<dbReference type="GO" id="GO:0015937">
    <property type="term" value="P:coenzyme A biosynthetic process"/>
    <property type="evidence" value="ECO:0007669"/>
    <property type="project" value="UniProtKB-UniRule"/>
</dbReference>
<organism evidence="7 8">
    <name type="scientific">Methanimicrococcus hongohii</name>
    <dbReference type="NCBI Taxonomy" id="3028295"/>
    <lineage>
        <taxon>Archaea</taxon>
        <taxon>Methanobacteriati</taxon>
        <taxon>Methanobacteriota</taxon>
        <taxon>Stenosarchaea group</taxon>
        <taxon>Methanomicrobia</taxon>
        <taxon>Methanosarcinales</taxon>
        <taxon>Methanosarcinaceae</taxon>
        <taxon>Methanimicrococcus</taxon>
    </lineage>
</organism>
<comment type="similarity">
    <text evidence="6">Belongs to the GTP-dependent DPCK family.</text>
</comment>
<evidence type="ECO:0000256" key="6">
    <source>
        <dbReference type="HAMAP-Rule" id="MF_00590"/>
    </source>
</evidence>
<dbReference type="InterPro" id="IPR007164">
    <property type="entry name" value="GTP-dep_dephospho-CoA_kin"/>
</dbReference>
<dbReference type="EC" id="2.7.1.237" evidence="6"/>
<comment type="caution">
    <text evidence="6">Lacks conserved residue(s) required for the propagation of feature annotation.</text>
</comment>
<dbReference type="HAMAP" id="MF_00590">
    <property type="entry name" value="Dephospho_CoA_kinase_GTP_dep"/>
    <property type="match status" value="1"/>
</dbReference>
<reference evidence="7 8" key="1">
    <citation type="submission" date="2023-07" db="EMBL/GenBank/DDBJ databases">
        <title>Closed genoem sequence of Methanomicrococcus sp. Hf6.</title>
        <authorList>
            <person name="Poehlein A."/>
            <person name="Protasov E."/>
            <person name="Platt K."/>
            <person name="Reeh H."/>
            <person name="Daniel R."/>
            <person name="Brune A."/>
        </authorList>
    </citation>
    <scope>NUCLEOTIDE SEQUENCE [LARGE SCALE GENOMIC DNA]</scope>
    <source>
        <strain evidence="7 8">Hf6</strain>
    </source>
</reference>
<comment type="function">
    <text evidence="6">Catalyzes the GTP-dependent phosphorylation of the 3'-hydroxyl group of dephosphocoenzyme A to form coenzyme A (CoA).</text>
</comment>
<proteinExistence type="inferred from homology"/>
<evidence type="ECO:0000256" key="3">
    <source>
        <dbReference type="ARBA" id="ARBA00022777"/>
    </source>
</evidence>
<dbReference type="RefSeq" id="WP_316558509.1">
    <property type="nucleotide sequence ID" value="NZ_CP131059.1"/>
</dbReference>
<sequence length="208" mass="23131">MELFFDLPVELRPRLKKPYGKLYPGDHPTVVDQIKKHLDESLVIAVGDVTTYNLFKAGVRPRLCFVDQYTKRSAVSKAISAVTSRTDYVNIYVKNPAGMISSEMVLATKEALASPEKHICICVDGEEDLATIPVIALCDIGSRVLYGQPDEGLVCVTVTEEKKEEMNGMLKVIFTEKNAKSIKTDDPVCKELKNALKSELDEFIADVF</sequence>
<evidence type="ECO:0000313" key="8">
    <source>
        <dbReference type="Proteomes" id="UP001302978"/>
    </source>
</evidence>
<keyword evidence="3 6" id="KW-0418">Kinase</keyword>
<evidence type="ECO:0000256" key="4">
    <source>
        <dbReference type="ARBA" id="ARBA00022993"/>
    </source>
</evidence>
<comment type="pathway">
    <text evidence="6">Cofactor biosynthesis; coenzyme A biosynthesis.</text>
</comment>
<evidence type="ECO:0000256" key="2">
    <source>
        <dbReference type="ARBA" id="ARBA00022741"/>
    </source>
</evidence>
<dbReference type="GO" id="GO:0016301">
    <property type="term" value="F:kinase activity"/>
    <property type="evidence" value="ECO:0007669"/>
    <property type="project" value="UniProtKB-UniRule"/>
</dbReference>
<gene>
    <name evidence="7" type="ORF">MmiHf6_07910</name>
</gene>
<keyword evidence="8" id="KW-1185">Reference proteome</keyword>
<keyword evidence="1 6" id="KW-0808">Transferase</keyword>
<feature type="binding site" evidence="6">
    <location>
        <position position="127"/>
    </location>
    <ligand>
        <name>GTP</name>
        <dbReference type="ChEBI" id="CHEBI:37565"/>
    </ligand>
</feature>
<dbReference type="AlphaFoldDB" id="A0AA96UZC9"/>
<dbReference type="KEGG" id="mehf:MmiHf6_07910"/>
<dbReference type="EMBL" id="CP131059">
    <property type="protein sequence ID" value="WNY23484.1"/>
    <property type="molecule type" value="Genomic_DNA"/>
</dbReference>
<feature type="binding site" evidence="6">
    <location>
        <position position="48"/>
    </location>
    <ligand>
        <name>GTP</name>
        <dbReference type="ChEBI" id="CHEBI:37565"/>
    </ligand>
</feature>
<name>A0AA96UZC9_9EURY</name>